<name>A0AAP0NSW1_9MAGN</name>
<evidence type="ECO:0000256" key="9">
    <source>
        <dbReference type="ARBA" id="ARBA00023128"/>
    </source>
</evidence>
<dbReference type="PANTHER" id="PTHR32409">
    <property type="entry name" value="MITOCHONDRIAL IMPORT RECEPTOR SUBUNIT TOM20-1-RELATED"/>
    <property type="match status" value="1"/>
</dbReference>
<keyword evidence="10" id="KW-0472">Membrane</keyword>
<keyword evidence="4" id="KW-0813">Transport</keyword>
<dbReference type="InterPro" id="IPR011990">
    <property type="entry name" value="TPR-like_helical_dom_sf"/>
</dbReference>
<comment type="function">
    <text evidence="1">Central component of the receptor complex responsible for the recognition and translocation of cytosolically synthesized mitochondrial preproteins. Together with TOM22 functions as the transit peptide receptor at the surface of the mitochondrion outer membrane and facilitates the movement of preproteins into the translocation pore.</text>
</comment>
<reference evidence="11 12" key="1">
    <citation type="submission" date="2024-01" db="EMBL/GenBank/DDBJ databases">
        <title>Genome assemblies of Stephania.</title>
        <authorList>
            <person name="Yang L."/>
        </authorList>
    </citation>
    <scope>NUCLEOTIDE SEQUENCE [LARGE SCALE GENOMIC DNA]</scope>
    <source>
        <strain evidence="11">QJT</strain>
        <tissue evidence="11">Leaf</tissue>
    </source>
</reference>
<evidence type="ECO:0000256" key="6">
    <source>
        <dbReference type="ARBA" id="ARBA00022787"/>
    </source>
</evidence>
<keyword evidence="9" id="KW-0496">Mitochondrion</keyword>
<gene>
    <name evidence="11" type="ORF">Sjap_015806</name>
</gene>
<dbReference type="SUPFAM" id="SSF48452">
    <property type="entry name" value="TPR-like"/>
    <property type="match status" value="1"/>
</dbReference>
<dbReference type="GO" id="GO:0015031">
    <property type="term" value="P:protein transport"/>
    <property type="evidence" value="ECO:0007669"/>
    <property type="project" value="UniProtKB-KW"/>
</dbReference>
<dbReference type="Pfam" id="PF06552">
    <property type="entry name" value="TOM20_plant"/>
    <property type="match status" value="1"/>
</dbReference>
<evidence type="ECO:0000256" key="3">
    <source>
        <dbReference type="ARBA" id="ARBA00005792"/>
    </source>
</evidence>
<dbReference type="Gene3D" id="1.25.40.10">
    <property type="entry name" value="Tetratricopeptide repeat domain"/>
    <property type="match status" value="1"/>
</dbReference>
<evidence type="ECO:0000313" key="11">
    <source>
        <dbReference type="EMBL" id="KAK9116859.1"/>
    </source>
</evidence>
<dbReference type="GO" id="GO:0005742">
    <property type="term" value="C:mitochondrial outer membrane translocase complex"/>
    <property type="evidence" value="ECO:0007669"/>
    <property type="project" value="InterPro"/>
</dbReference>
<dbReference type="EMBL" id="JBBNAE010000006">
    <property type="protein sequence ID" value="KAK9116859.1"/>
    <property type="molecule type" value="Genomic_DNA"/>
</dbReference>
<dbReference type="AlphaFoldDB" id="A0AAP0NSW1"/>
<dbReference type="GO" id="GO:0045040">
    <property type="term" value="P:protein insertion into mitochondrial outer membrane"/>
    <property type="evidence" value="ECO:0007669"/>
    <property type="project" value="InterPro"/>
</dbReference>
<proteinExistence type="inferred from homology"/>
<evidence type="ECO:0000256" key="4">
    <source>
        <dbReference type="ARBA" id="ARBA00022448"/>
    </source>
</evidence>
<keyword evidence="12" id="KW-1185">Reference proteome</keyword>
<evidence type="ECO:0000256" key="5">
    <source>
        <dbReference type="ARBA" id="ARBA00022692"/>
    </source>
</evidence>
<keyword evidence="8" id="KW-1133">Transmembrane helix</keyword>
<evidence type="ECO:0000256" key="7">
    <source>
        <dbReference type="ARBA" id="ARBA00022927"/>
    </source>
</evidence>
<dbReference type="InterPro" id="IPR010547">
    <property type="entry name" value="TOM20_imprt_rcpt"/>
</dbReference>
<dbReference type="Proteomes" id="UP001417504">
    <property type="component" value="Unassembled WGS sequence"/>
</dbReference>
<dbReference type="PANTHER" id="PTHR32409:SF3">
    <property type="entry name" value="MITOCHONDRIAL IMPORT RECEPTOR SUBUNIT TOM20-1-RELATED"/>
    <property type="match status" value="1"/>
</dbReference>
<accession>A0AAP0NSW1</accession>
<comment type="subcellular location">
    <subcellularLocation>
        <location evidence="2">Mitochondrion outer membrane</location>
        <topology evidence="2">Single-pass membrane protein</topology>
    </subcellularLocation>
</comment>
<protein>
    <submittedName>
        <fullName evidence="11">Uncharacterized protein</fullName>
    </submittedName>
</protein>
<evidence type="ECO:0000256" key="2">
    <source>
        <dbReference type="ARBA" id="ARBA00004572"/>
    </source>
</evidence>
<evidence type="ECO:0000313" key="12">
    <source>
        <dbReference type="Proteomes" id="UP001417504"/>
    </source>
</evidence>
<organism evidence="11 12">
    <name type="scientific">Stephania japonica</name>
    <dbReference type="NCBI Taxonomy" id="461633"/>
    <lineage>
        <taxon>Eukaryota</taxon>
        <taxon>Viridiplantae</taxon>
        <taxon>Streptophyta</taxon>
        <taxon>Embryophyta</taxon>
        <taxon>Tracheophyta</taxon>
        <taxon>Spermatophyta</taxon>
        <taxon>Magnoliopsida</taxon>
        <taxon>Ranunculales</taxon>
        <taxon>Menispermaceae</taxon>
        <taxon>Menispermoideae</taxon>
        <taxon>Cissampelideae</taxon>
        <taxon>Stephania</taxon>
    </lineage>
</organism>
<evidence type="ECO:0000256" key="8">
    <source>
        <dbReference type="ARBA" id="ARBA00022989"/>
    </source>
</evidence>
<keyword evidence="7" id="KW-0653">Protein transport</keyword>
<keyword evidence="5" id="KW-0812">Transmembrane</keyword>
<sequence length="112" mass="12748">MLHENQRKICEAAYTINPLDVDVHAISKLEQALKIDPSKHDTLMCSGDVHTSYGFSTPEKEIARNSFDKAIECYKIAKGKDPNYEVFLKSLRVVSEAHLFQMQFHGHEIGSR</sequence>
<comment type="similarity">
    <text evidence="3">Belongs to the Tom20 family.</text>
</comment>
<comment type="caution">
    <text evidence="11">The sequence shown here is derived from an EMBL/GenBank/DDBJ whole genome shotgun (WGS) entry which is preliminary data.</text>
</comment>
<evidence type="ECO:0000256" key="10">
    <source>
        <dbReference type="ARBA" id="ARBA00023136"/>
    </source>
</evidence>
<keyword evidence="6" id="KW-1000">Mitochondrion outer membrane</keyword>
<evidence type="ECO:0000256" key="1">
    <source>
        <dbReference type="ARBA" id="ARBA00003450"/>
    </source>
</evidence>